<protein>
    <submittedName>
        <fullName evidence="2">Extensin-like</fullName>
    </submittedName>
</protein>
<dbReference type="WBParaSite" id="Hba_14281">
    <property type="protein sequence ID" value="Hba_14281"/>
    <property type="gene ID" value="Hba_14281"/>
</dbReference>
<evidence type="ECO:0000313" key="1">
    <source>
        <dbReference type="Proteomes" id="UP000095283"/>
    </source>
</evidence>
<dbReference type="Proteomes" id="UP000095283">
    <property type="component" value="Unplaced"/>
</dbReference>
<keyword evidence="1" id="KW-1185">Reference proteome</keyword>
<evidence type="ECO:0000313" key="2">
    <source>
        <dbReference type="WBParaSite" id="Hba_14281"/>
    </source>
</evidence>
<accession>A0A1I7X9L8</accession>
<sequence>MAQVISHDLNEVWDDISEFLDQENFRMGEDVSTRFPAFSPLETPTVNSLTCAPKMYTSSACDPPITLSMPPPTMPYPQNYSSLCAIVPTTSTLSPPSTFYVAPFPTIKEESPPSSPEIPYLYSGPGFSHSGSPLAYSLPDLHSMPLQRLRKVSRLVSFSIVLVFV</sequence>
<name>A0A1I7X9L8_HETBA</name>
<dbReference type="AlphaFoldDB" id="A0A1I7X9L8"/>
<reference evidence="2" key="1">
    <citation type="submission" date="2016-11" db="UniProtKB">
        <authorList>
            <consortium name="WormBaseParasite"/>
        </authorList>
    </citation>
    <scope>IDENTIFICATION</scope>
</reference>
<organism evidence="1 2">
    <name type="scientific">Heterorhabditis bacteriophora</name>
    <name type="common">Entomopathogenic nematode worm</name>
    <dbReference type="NCBI Taxonomy" id="37862"/>
    <lineage>
        <taxon>Eukaryota</taxon>
        <taxon>Metazoa</taxon>
        <taxon>Ecdysozoa</taxon>
        <taxon>Nematoda</taxon>
        <taxon>Chromadorea</taxon>
        <taxon>Rhabditida</taxon>
        <taxon>Rhabditina</taxon>
        <taxon>Rhabditomorpha</taxon>
        <taxon>Strongyloidea</taxon>
        <taxon>Heterorhabditidae</taxon>
        <taxon>Heterorhabditis</taxon>
    </lineage>
</organism>
<proteinExistence type="predicted"/>